<dbReference type="GO" id="GO:0019284">
    <property type="term" value="P:L-methionine salvage from S-adenosylmethionine"/>
    <property type="evidence" value="ECO:0007669"/>
    <property type="project" value="TreeGrafter"/>
</dbReference>
<dbReference type="GO" id="GO:0000160">
    <property type="term" value="P:phosphorelay signal transduction system"/>
    <property type="evidence" value="ECO:0007669"/>
    <property type="project" value="InterPro"/>
</dbReference>
<reference evidence="3 4" key="1">
    <citation type="submission" date="2015-05" db="EMBL/GenBank/DDBJ databases">
        <title>Photobacterium galathea sp. nov.</title>
        <authorList>
            <person name="Machado H."/>
            <person name="Gram L."/>
        </authorList>
    </citation>
    <scope>NUCLEOTIDE SEQUENCE [LARGE SCALE GENOMIC DNA]</scope>
    <source>
        <strain evidence="3 4">DSM 25995</strain>
    </source>
</reference>
<dbReference type="PATRIC" id="fig|754436.4.peg.3039"/>
<protein>
    <recommendedName>
        <fullName evidence="5">Response regulatory domain-containing protein</fullName>
    </recommendedName>
</protein>
<evidence type="ECO:0000313" key="3">
    <source>
        <dbReference type="EMBL" id="KLV00157.1"/>
    </source>
</evidence>
<dbReference type="Pfam" id="PF00072">
    <property type="entry name" value="Response_reg"/>
    <property type="match status" value="1"/>
</dbReference>
<keyword evidence="4" id="KW-1185">Reference proteome</keyword>
<dbReference type="PANTHER" id="PTHR46832">
    <property type="entry name" value="5'-METHYLTHIOADENOSINE/S-ADENOSYLHOMOCYSTEINE NUCLEOSIDASE"/>
    <property type="match status" value="1"/>
</dbReference>
<dbReference type="Pfam" id="PF01048">
    <property type="entry name" value="PNP_UDP_1"/>
    <property type="match status" value="1"/>
</dbReference>
<dbReference type="InterPro" id="IPR011006">
    <property type="entry name" value="CheY-like_superfamily"/>
</dbReference>
<accession>A0A0J1JER2</accession>
<dbReference type="InterPro" id="IPR035994">
    <property type="entry name" value="Nucleoside_phosphorylase_sf"/>
</dbReference>
<gene>
    <name evidence="3" type="ORF">ABT58_14330</name>
</gene>
<feature type="domain" description="Nucleoside phosphorylase" evidence="2">
    <location>
        <begin position="141"/>
        <end position="373"/>
    </location>
</feature>
<name>A0A0J1JER2_9GAMM</name>
<dbReference type="GO" id="GO:0009116">
    <property type="term" value="P:nucleoside metabolic process"/>
    <property type="evidence" value="ECO:0007669"/>
    <property type="project" value="InterPro"/>
</dbReference>
<evidence type="ECO:0000313" key="4">
    <source>
        <dbReference type="Proteomes" id="UP000036426"/>
    </source>
</evidence>
<dbReference type="OrthoDB" id="2988699at2"/>
<evidence type="ECO:0000259" key="1">
    <source>
        <dbReference type="Pfam" id="PF00072"/>
    </source>
</evidence>
<dbReference type="SUPFAM" id="SSF52172">
    <property type="entry name" value="CheY-like"/>
    <property type="match status" value="1"/>
</dbReference>
<evidence type="ECO:0000259" key="2">
    <source>
        <dbReference type="Pfam" id="PF01048"/>
    </source>
</evidence>
<dbReference type="Gene3D" id="3.40.50.2300">
    <property type="match status" value="1"/>
</dbReference>
<dbReference type="Proteomes" id="UP000036426">
    <property type="component" value="Unassembled WGS sequence"/>
</dbReference>
<dbReference type="InterPro" id="IPR000845">
    <property type="entry name" value="Nucleoside_phosphorylase_d"/>
</dbReference>
<dbReference type="RefSeq" id="WP_047875095.1">
    <property type="nucleotide sequence ID" value="NZ_BMYC01000015.1"/>
</dbReference>
<dbReference type="EMBL" id="LDOV01000025">
    <property type="protein sequence ID" value="KLV00157.1"/>
    <property type="molecule type" value="Genomic_DNA"/>
</dbReference>
<dbReference type="SUPFAM" id="SSF53167">
    <property type="entry name" value="Purine and uridine phosphorylases"/>
    <property type="match status" value="1"/>
</dbReference>
<dbReference type="GO" id="GO:0008782">
    <property type="term" value="F:adenosylhomocysteine nucleosidase activity"/>
    <property type="evidence" value="ECO:0007669"/>
    <property type="project" value="TreeGrafter"/>
</dbReference>
<dbReference type="GO" id="GO:0008930">
    <property type="term" value="F:methylthioadenosine nucleosidase activity"/>
    <property type="evidence" value="ECO:0007669"/>
    <property type="project" value="TreeGrafter"/>
</dbReference>
<proteinExistence type="predicted"/>
<sequence>MNVLIVDDQYDHKVQSIAKKLKTLGIEKVKHVLNARDAYDELASNKFDLMILDLQIPECFGEDVDINGGVQLLNLISSDDHVEMPSSIVGITSHQESYEVNIYKFVEQGWTLHLFDGEIDFINNIIDNCFKRSKVEQKFDVAFITALRHTEFDALLNNGMSWTELPRDDCNKYYIAKFNDRDGVERTAVATYCPTMGMPVSAAISMKVIHKFNPKLLIMTGIAAGVEGKVNLGDVLIPNLIWDWGSGKITDSENGTALLFDPETITINEQLATEMKDIASKGLYVERIRRDFQGNPPAHSLAIHVGPIASGASVLADSKTIDLIKEQKRSVIGVEMEAYGVLVASKLCGSEPTKTLIIKSVCDFANARKNDDWQKYSAYTSTLVATRIIENHINFRK</sequence>
<feature type="domain" description="Response regulatory" evidence="1">
    <location>
        <begin position="3"/>
        <end position="97"/>
    </location>
</feature>
<dbReference type="PANTHER" id="PTHR46832:SF1">
    <property type="entry name" value="5'-METHYLTHIOADENOSINE_S-ADENOSYLHOMOCYSTEINE NUCLEOSIDASE"/>
    <property type="match status" value="1"/>
</dbReference>
<dbReference type="AlphaFoldDB" id="A0A0J1JER2"/>
<dbReference type="Gene3D" id="3.40.50.1580">
    <property type="entry name" value="Nucleoside phosphorylase domain"/>
    <property type="match status" value="1"/>
</dbReference>
<dbReference type="GO" id="GO:0005829">
    <property type="term" value="C:cytosol"/>
    <property type="evidence" value="ECO:0007669"/>
    <property type="project" value="TreeGrafter"/>
</dbReference>
<evidence type="ECO:0008006" key="5">
    <source>
        <dbReference type="Google" id="ProtNLM"/>
    </source>
</evidence>
<dbReference type="InterPro" id="IPR001789">
    <property type="entry name" value="Sig_transdc_resp-reg_receiver"/>
</dbReference>
<comment type="caution">
    <text evidence="3">The sequence shown here is derived from an EMBL/GenBank/DDBJ whole genome shotgun (WGS) entry which is preliminary data.</text>
</comment>
<organism evidence="3 4">
    <name type="scientific">Photobacterium aphoticum</name>
    <dbReference type="NCBI Taxonomy" id="754436"/>
    <lineage>
        <taxon>Bacteria</taxon>
        <taxon>Pseudomonadati</taxon>
        <taxon>Pseudomonadota</taxon>
        <taxon>Gammaproteobacteria</taxon>
        <taxon>Vibrionales</taxon>
        <taxon>Vibrionaceae</taxon>
        <taxon>Photobacterium</taxon>
    </lineage>
</organism>